<dbReference type="EMBL" id="RWGY01000034">
    <property type="protein sequence ID" value="TVU13292.1"/>
    <property type="molecule type" value="Genomic_DNA"/>
</dbReference>
<organism evidence="3 4">
    <name type="scientific">Eragrostis curvula</name>
    <name type="common">weeping love grass</name>
    <dbReference type="NCBI Taxonomy" id="38414"/>
    <lineage>
        <taxon>Eukaryota</taxon>
        <taxon>Viridiplantae</taxon>
        <taxon>Streptophyta</taxon>
        <taxon>Embryophyta</taxon>
        <taxon>Tracheophyta</taxon>
        <taxon>Spermatophyta</taxon>
        <taxon>Magnoliopsida</taxon>
        <taxon>Liliopsida</taxon>
        <taxon>Poales</taxon>
        <taxon>Poaceae</taxon>
        <taxon>PACMAD clade</taxon>
        <taxon>Chloridoideae</taxon>
        <taxon>Eragrostideae</taxon>
        <taxon>Eragrostidinae</taxon>
        <taxon>Eragrostis</taxon>
    </lineage>
</organism>
<dbReference type="Proteomes" id="UP000324897">
    <property type="component" value="Unassembled WGS sequence"/>
</dbReference>
<comment type="caution">
    <text evidence="3">The sequence shown here is derived from an EMBL/GenBank/DDBJ whole genome shotgun (WGS) entry which is preliminary data.</text>
</comment>
<dbReference type="SUPFAM" id="SSF53098">
    <property type="entry name" value="Ribonuclease H-like"/>
    <property type="match status" value="1"/>
</dbReference>
<dbReference type="OrthoDB" id="1873691at2759"/>
<dbReference type="InterPro" id="IPR012337">
    <property type="entry name" value="RNaseH-like_sf"/>
</dbReference>
<gene>
    <name evidence="3" type="ORF">EJB05_40336</name>
</gene>
<feature type="region of interest" description="Disordered" evidence="1">
    <location>
        <begin position="758"/>
        <end position="780"/>
    </location>
</feature>
<evidence type="ECO:0000259" key="2">
    <source>
        <dbReference type="Pfam" id="PF25908"/>
    </source>
</evidence>
<feature type="non-terminal residue" evidence="3">
    <location>
        <position position="1"/>
    </location>
</feature>
<sequence length="831" mass="89566">MSADEGASASVPPPPEAPPAGGAMGAEEAAARKRYEALLQVRAKAVKGKGAWYWAHLEPVLAPPPGSGAPPKTARLRCVLCAATFSASNPSRTASEHLKRGACPNFAAPLAVVPGASPPQPQALTVAAASSIVPISSFPPSTQRRHSTGGGGGRKRHALAAAYAAVEAAAAAASQQHVVLGGEPAAYSSTPPTPPALPAPRQALSGGRGDLSALARFEDSVKRLKSPVASPGAMLPRQQAEAALSLLADWFLESSGSVSLAAAEHPKLGAFLRQVGLPELPSRAELARARLATRYAEARADVAARVRDARFFQLAADGWREPVVSLAVNLPNGTSVFHRAVPMAAPPSSDYAEEVMMDAVSSISAASDIQHCAGVVADRFGSKALRDLESKHPWMVNLPCQAHDLTRLARDLARELPLFHSAAANCVKIATYFNATPTARALLHKHQVQEHGHAMLLRVAAPPSNDTTNEFTASFAMLEDVLTSARPLQLAVLEEPYKLVCIDDSAAREIAGMVQNRAFWTEVEAAHSLVKLITDTVKEMETERPLVGQCIPLWEDLRGKVRGWCRKFNADEGVAMNVVENRFRKSYHPAWSAAFILDPLYLIKDPSGRYLPPFNYLSPEQERDVDMLIRRLVSPEEAHLAMMELMKWRSEGLDPLYAQAVQVRQPDPATGKMKIANKQSSRLVWETCLKELTSLGKVAVRLIFLHATAKSFRCTPTMVRWLTASSARAAGSISRAQRLVFVAANSKLERKDFSNDDDRDMELLTEGDDDMLTDQTPDPSSVDKKMLCRVNLTEGVHPDFTTPVPIIGVLVGFLPFGQCSRRNSAGQGTFV</sequence>
<dbReference type="PANTHER" id="PTHR32166:SF107">
    <property type="entry name" value="OS04G0261400 PROTEIN"/>
    <property type="match status" value="1"/>
</dbReference>
<protein>
    <recommendedName>
        <fullName evidence="2">DUF7963 domain-containing protein</fullName>
    </recommendedName>
</protein>
<keyword evidence="4" id="KW-1185">Reference proteome</keyword>
<reference evidence="3 4" key="1">
    <citation type="journal article" date="2019" name="Sci. Rep.">
        <title>A high-quality genome of Eragrostis curvula grass provides insights into Poaceae evolution and supports new strategies to enhance forage quality.</title>
        <authorList>
            <person name="Carballo J."/>
            <person name="Santos B.A.C.M."/>
            <person name="Zappacosta D."/>
            <person name="Garbus I."/>
            <person name="Selva J.P."/>
            <person name="Gallo C.A."/>
            <person name="Diaz A."/>
            <person name="Albertini E."/>
            <person name="Caccamo M."/>
            <person name="Echenique V."/>
        </authorList>
    </citation>
    <scope>NUCLEOTIDE SEQUENCE [LARGE SCALE GENOMIC DNA]</scope>
    <source>
        <strain evidence="4">cv. Victoria</strain>
        <tissue evidence="3">Leaf</tissue>
    </source>
</reference>
<feature type="domain" description="DUF7963" evidence="2">
    <location>
        <begin position="27"/>
        <end position="106"/>
    </location>
</feature>
<evidence type="ECO:0000313" key="4">
    <source>
        <dbReference type="Proteomes" id="UP000324897"/>
    </source>
</evidence>
<dbReference type="InterPro" id="IPR058269">
    <property type="entry name" value="DUF7963"/>
</dbReference>
<dbReference type="Gramene" id="TVU13292">
    <property type="protein sequence ID" value="TVU13292"/>
    <property type="gene ID" value="EJB05_40336"/>
</dbReference>
<feature type="compositionally biased region" description="Low complexity" evidence="1">
    <location>
        <begin position="19"/>
        <end position="28"/>
    </location>
</feature>
<dbReference type="AlphaFoldDB" id="A0A5J9TPI6"/>
<dbReference type="PANTHER" id="PTHR32166">
    <property type="entry name" value="OSJNBA0013A04.12 PROTEIN"/>
    <property type="match status" value="1"/>
</dbReference>
<feature type="compositionally biased region" description="Acidic residues" evidence="1">
    <location>
        <begin position="758"/>
        <end position="772"/>
    </location>
</feature>
<name>A0A5J9TPI6_9POAL</name>
<feature type="region of interest" description="Disordered" evidence="1">
    <location>
        <begin position="186"/>
        <end position="205"/>
    </location>
</feature>
<evidence type="ECO:0000256" key="1">
    <source>
        <dbReference type="SAM" id="MobiDB-lite"/>
    </source>
</evidence>
<feature type="region of interest" description="Disordered" evidence="1">
    <location>
        <begin position="1"/>
        <end position="29"/>
    </location>
</feature>
<dbReference type="Pfam" id="PF25908">
    <property type="entry name" value="DUF7963"/>
    <property type="match status" value="1"/>
</dbReference>
<accession>A0A5J9TPI6</accession>
<feature type="compositionally biased region" description="Low complexity" evidence="1">
    <location>
        <begin position="1"/>
        <end position="10"/>
    </location>
</feature>
<evidence type="ECO:0000313" key="3">
    <source>
        <dbReference type="EMBL" id="TVU13292.1"/>
    </source>
</evidence>
<proteinExistence type="predicted"/>